<accession>A0A6C2TW78</accession>
<evidence type="ECO:0000313" key="3">
    <source>
        <dbReference type="Proteomes" id="UP000366872"/>
    </source>
</evidence>
<sequence length="171" mass="19144">MWRLNIGIYLPQENAKITRNSPYGSEFHARNCFSIVWPNLPAENSQYFIAGAIDALLVGRTPSAPPRNKRTASHMFNALADREHHTCISVIYRNRHVYMDTRHYLTCISMIVPPCLQEPGHSGIACTPTPNSPQQAAGYLERIGPPSLAFGSRRGRRPSTNRCKQRGLIGT</sequence>
<reference evidence="2 3" key="1">
    <citation type="submission" date="2019-04" db="EMBL/GenBank/DDBJ databases">
        <authorList>
            <person name="Van Vliet M D."/>
        </authorList>
    </citation>
    <scope>NUCLEOTIDE SEQUENCE [LARGE SCALE GENOMIC DNA]</scope>
    <source>
        <strain evidence="2 3">F1</strain>
    </source>
</reference>
<evidence type="ECO:0000313" key="2">
    <source>
        <dbReference type="EMBL" id="VGO11792.1"/>
    </source>
</evidence>
<proteinExistence type="predicted"/>
<dbReference type="Proteomes" id="UP000366872">
    <property type="component" value="Unassembled WGS sequence"/>
</dbReference>
<evidence type="ECO:0000256" key="1">
    <source>
        <dbReference type="SAM" id="MobiDB-lite"/>
    </source>
</evidence>
<protein>
    <submittedName>
        <fullName evidence="2">Uncharacterized protein</fullName>
    </submittedName>
</protein>
<dbReference type="AlphaFoldDB" id="A0A6C2TW78"/>
<keyword evidence="3" id="KW-1185">Reference proteome</keyword>
<feature type="region of interest" description="Disordered" evidence="1">
    <location>
        <begin position="149"/>
        <end position="171"/>
    </location>
</feature>
<feature type="compositionally biased region" description="Basic residues" evidence="1">
    <location>
        <begin position="153"/>
        <end position="165"/>
    </location>
</feature>
<name>A0A6C2TW78_PONDE</name>
<gene>
    <name evidence="2" type="ORF">PDESU_00338</name>
</gene>
<dbReference type="EMBL" id="CAAHFG010000001">
    <property type="protein sequence ID" value="VGO11792.1"/>
    <property type="molecule type" value="Genomic_DNA"/>
</dbReference>
<organism evidence="2 3">
    <name type="scientific">Pontiella desulfatans</name>
    <dbReference type="NCBI Taxonomy" id="2750659"/>
    <lineage>
        <taxon>Bacteria</taxon>
        <taxon>Pseudomonadati</taxon>
        <taxon>Kiritimatiellota</taxon>
        <taxon>Kiritimatiellia</taxon>
        <taxon>Kiritimatiellales</taxon>
        <taxon>Pontiellaceae</taxon>
        <taxon>Pontiella</taxon>
    </lineage>
</organism>